<comment type="catalytic activity">
    <reaction evidence="9">
        <text>ATP + H2O = ADP + phosphate + H(+)</text>
        <dbReference type="Rhea" id="RHEA:13065"/>
        <dbReference type="ChEBI" id="CHEBI:15377"/>
        <dbReference type="ChEBI" id="CHEBI:15378"/>
        <dbReference type="ChEBI" id="CHEBI:30616"/>
        <dbReference type="ChEBI" id="CHEBI:43474"/>
        <dbReference type="ChEBI" id="CHEBI:456216"/>
        <dbReference type="EC" id="5.6.2.4"/>
    </reaction>
</comment>
<dbReference type="Pfam" id="PF13625">
    <property type="entry name" value="Helicase_C_3"/>
    <property type="match status" value="1"/>
</dbReference>
<gene>
    <name evidence="12" type="ORF">ACTIVE_4202</name>
</gene>
<evidence type="ECO:0000256" key="5">
    <source>
        <dbReference type="ARBA" id="ARBA00022840"/>
    </source>
</evidence>
<dbReference type="SMART" id="SM00490">
    <property type="entry name" value="HELICc"/>
    <property type="match status" value="1"/>
</dbReference>
<dbReference type="PRINTS" id="PR00851">
    <property type="entry name" value="XRODRMPGMNTB"/>
</dbReference>
<dbReference type="AlphaFoldDB" id="A0A7D3ZN94"/>
<keyword evidence="5" id="KW-0067">ATP-binding</keyword>
<dbReference type="PANTHER" id="PTHR11274">
    <property type="entry name" value="RAD25/XP-B DNA REPAIR HELICASE"/>
    <property type="match status" value="1"/>
</dbReference>
<comment type="similarity">
    <text evidence="1">Belongs to the helicase family. RAD25/XPB subfamily.</text>
</comment>
<dbReference type="InterPro" id="IPR006935">
    <property type="entry name" value="Helicase/UvrB_N"/>
</dbReference>
<dbReference type="EMBL" id="CP053892">
    <property type="protein sequence ID" value="QKG22562.1"/>
    <property type="molecule type" value="Genomic_DNA"/>
</dbReference>
<proteinExistence type="inferred from homology"/>
<dbReference type="CDD" id="cd18789">
    <property type="entry name" value="SF2_C_XPB"/>
    <property type="match status" value="1"/>
</dbReference>
<evidence type="ECO:0000256" key="9">
    <source>
        <dbReference type="ARBA" id="ARBA00048988"/>
    </source>
</evidence>
<dbReference type="PROSITE" id="PS51194">
    <property type="entry name" value="HELICASE_CTER"/>
    <property type="match status" value="1"/>
</dbReference>
<evidence type="ECO:0000259" key="10">
    <source>
        <dbReference type="PROSITE" id="PS51192"/>
    </source>
</evidence>
<dbReference type="InterPro" id="IPR027417">
    <property type="entry name" value="P-loop_NTPase"/>
</dbReference>
<sequence length="550" mass="61095">MTDGPLIVQSDKTLLLEVDHELAGACRKDIAPFAELERAPEHVHTYRVTPLALWNARAAGHDAEQVVDTLIKYSRYPVPHALLVDVADTMARYGRLRLEKHPVHGLVLASSDRSVLEEVLRAKKVKGMIGDKVADDTVVVHPSERGALKQALLKLGWPAEDLAGYVDGEAHAISLAEDGWELRSYQRDAAEAFWHGGSGVVVLPCGAGKTIVGAAAMARAEATTLILVTNTVSAHQWKQELIRRTSLTEDEIGEYTGTKKEIRPVTIATYQIMTTRRKGVYTHLELFDARDWGLVVYDEVHLLPAPIFRMTADLQARRRLGLTATLVREDNREGDVFSLIGPKRYDAPWKDMETQGWIAPADCVEVRVTLTDSERLAYATAEPEERYRFCATTDTKTKLIQALVDRHKGEQLLVIGQYIDQLDELGALLDAPVIKGETRVRERERLFDAFRSGEINVLVVSKVANFSIDLPEASVAVQVSGAYGSRQEEAQRLGRLLRPKASGQGARFYAVVARDTLDQDYAAHRQRFLAEQGYAYRIVDADAVLAGEEI</sequence>
<accession>A0A7D3ZN94</accession>
<name>A0A7D3ZN94_ACTVE</name>
<evidence type="ECO:0000313" key="12">
    <source>
        <dbReference type="EMBL" id="QKG22562.1"/>
    </source>
</evidence>
<protein>
    <recommendedName>
        <fullName evidence="8">DNA 3'-5' helicase</fullName>
        <ecNumber evidence="8">5.6.2.4</ecNumber>
    </recommendedName>
</protein>
<dbReference type="GO" id="GO:0003677">
    <property type="term" value="F:DNA binding"/>
    <property type="evidence" value="ECO:0007669"/>
    <property type="project" value="InterPro"/>
</dbReference>
<evidence type="ECO:0000256" key="1">
    <source>
        <dbReference type="ARBA" id="ARBA00006637"/>
    </source>
</evidence>
<dbReference type="Pfam" id="PF16203">
    <property type="entry name" value="ERCC3_RAD25_C"/>
    <property type="match status" value="1"/>
</dbReference>
<keyword evidence="2" id="KW-0547">Nucleotide-binding</keyword>
<dbReference type="PANTHER" id="PTHR11274:SF0">
    <property type="entry name" value="GENERAL TRANSCRIPTION AND DNA REPAIR FACTOR IIH HELICASE SUBUNIT XPB"/>
    <property type="match status" value="1"/>
</dbReference>
<dbReference type="Proteomes" id="UP000501240">
    <property type="component" value="Chromosome"/>
</dbReference>
<keyword evidence="3" id="KW-0378">Hydrolase</keyword>
<evidence type="ECO:0000256" key="7">
    <source>
        <dbReference type="ARBA" id="ARBA00034617"/>
    </source>
</evidence>
<evidence type="ECO:0000313" key="13">
    <source>
        <dbReference type="Proteomes" id="UP000501240"/>
    </source>
</evidence>
<comment type="catalytic activity">
    <reaction evidence="7">
        <text>Couples ATP hydrolysis with the unwinding of duplex DNA by translocating in the 3'-5' direction.</text>
        <dbReference type="EC" id="5.6.2.4"/>
    </reaction>
</comment>
<evidence type="ECO:0000256" key="2">
    <source>
        <dbReference type="ARBA" id="ARBA00022741"/>
    </source>
</evidence>
<dbReference type="InterPro" id="IPR014001">
    <property type="entry name" value="Helicase_ATP-bd"/>
</dbReference>
<dbReference type="Pfam" id="PF04851">
    <property type="entry name" value="ResIII"/>
    <property type="match status" value="1"/>
</dbReference>
<dbReference type="InterPro" id="IPR032438">
    <property type="entry name" value="ERCC3_RAD25_C"/>
</dbReference>
<dbReference type="InterPro" id="IPR001650">
    <property type="entry name" value="Helicase_C-like"/>
</dbReference>
<dbReference type="GO" id="GO:0005524">
    <property type="term" value="F:ATP binding"/>
    <property type="evidence" value="ECO:0007669"/>
    <property type="project" value="UniProtKB-KW"/>
</dbReference>
<dbReference type="SMART" id="SM00487">
    <property type="entry name" value="DEXDc"/>
    <property type="match status" value="1"/>
</dbReference>
<dbReference type="Gene3D" id="3.40.50.300">
    <property type="entry name" value="P-loop containing nucleotide triphosphate hydrolases"/>
    <property type="match status" value="2"/>
</dbReference>
<evidence type="ECO:0000256" key="8">
    <source>
        <dbReference type="ARBA" id="ARBA00034808"/>
    </source>
</evidence>
<evidence type="ECO:0000256" key="3">
    <source>
        <dbReference type="ARBA" id="ARBA00022801"/>
    </source>
</evidence>
<dbReference type="InterPro" id="IPR050615">
    <property type="entry name" value="ATP-dep_DNA_Helicase"/>
</dbReference>
<reference evidence="12 13" key="1">
    <citation type="submission" date="2020-05" db="EMBL/GenBank/DDBJ databases">
        <title>Actinomadura verrucosospora NRRL-B18236 (PFL_A860) Genome sequencing and assembly.</title>
        <authorList>
            <person name="Samborskyy M."/>
        </authorList>
    </citation>
    <scope>NUCLEOTIDE SEQUENCE [LARGE SCALE GENOMIC DNA]</scope>
    <source>
        <strain evidence="12 13">NRRL:B18236</strain>
    </source>
</reference>
<evidence type="ECO:0000256" key="6">
    <source>
        <dbReference type="ARBA" id="ARBA00023235"/>
    </source>
</evidence>
<dbReference type="RefSeq" id="WP_173096661.1">
    <property type="nucleotide sequence ID" value="NZ_CP053892.1"/>
</dbReference>
<dbReference type="InterPro" id="IPR032830">
    <property type="entry name" value="XPB/Ssl2_N"/>
</dbReference>
<feature type="domain" description="Helicase ATP-binding" evidence="10">
    <location>
        <begin position="190"/>
        <end position="344"/>
    </location>
</feature>
<dbReference type="PROSITE" id="PS51192">
    <property type="entry name" value="HELICASE_ATP_BIND_1"/>
    <property type="match status" value="1"/>
</dbReference>
<dbReference type="SUPFAM" id="SSF52540">
    <property type="entry name" value="P-loop containing nucleoside triphosphate hydrolases"/>
    <property type="match status" value="2"/>
</dbReference>
<evidence type="ECO:0000256" key="4">
    <source>
        <dbReference type="ARBA" id="ARBA00022806"/>
    </source>
</evidence>
<keyword evidence="6" id="KW-0413">Isomerase</keyword>
<dbReference type="NCBIfam" id="NF045503">
    <property type="entry name" value="repair_heli_XPB"/>
    <property type="match status" value="1"/>
</dbReference>
<organism evidence="12 13">
    <name type="scientific">Actinomadura verrucosospora</name>
    <dbReference type="NCBI Taxonomy" id="46165"/>
    <lineage>
        <taxon>Bacteria</taxon>
        <taxon>Bacillati</taxon>
        <taxon>Actinomycetota</taxon>
        <taxon>Actinomycetes</taxon>
        <taxon>Streptosporangiales</taxon>
        <taxon>Thermomonosporaceae</taxon>
        <taxon>Actinomadura</taxon>
    </lineage>
</organism>
<feature type="domain" description="Helicase C-terminal" evidence="11">
    <location>
        <begin position="398"/>
        <end position="550"/>
    </location>
</feature>
<keyword evidence="13" id="KW-1185">Reference proteome</keyword>
<keyword evidence="4 12" id="KW-0347">Helicase</keyword>
<evidence type="ECO:0000259" key="11">
    <source>
        <dbReference type="PROSITE" id="PS51194"/>
    </source>
</evidence>
<dbReference type="EC" id="5.6.2.4" evidence="8"/>
<dbReference type="GO" id="GO:0016787">
    <property type="term" value="F:hydrolase activity"/>
    <property type="evidence" value="ECO:0007669"/>
    <property type="project" value="UniProtKB-KW"/>
</dbReference>
<dbReference type="GO" id="GO:0043138">
    <property type="term" value="F:3'-5' DNA helicase activity"/>
    <property type="evidence" value="ECO:0007669"/>
    <property type="project" value="UniProtKB-EC"/>
</dbReference>